<comment type="subcellular location">
    <subcellularLocation>
        <location evidence="1 10">Golgi apparatus membrane</location>
        <topology evidence="1 10">Peripheral membrane protein</topology>
    </subcellularLocation>
</comment>
<reference evidence="14 15" key="1">
    <citation type="journal article" date="2012" name="Eukaryot. Cell">
        <title>Draft genome sequence of Wickerhamomyces ciferrii NRRL Y-1031 F-60-10.</title>
        <authorList>
            <person name="Schneider J."/>
            <person name="Andrea H."/>
            <person name="Blom J."/>
            <person name="Jaenicke S."/>
            <person name="Ruckert C."/>
            <person name="Schorsch C."/>
            <person name="Szczepanowski R."/>
            <person name="Farwick M."/>
            <person name="Goesmann A."/>
            <person name="Puhler A."/>
            <person name="Schaffer S."/>
            <person name="Tauch A."/>
            <person name="Kohler T."/>
            <person name="Brinkrolf K."/>
        </authorList>
    </citation>
    <scope>NUCLEOTIDE SEQUENCE [LARGE SCALE GENOMIC DNA]</scope>
    <source>
        <strain evidence="15">ATCC 14091 / BCRC 22168 / CBS 111 / JCM 3599 / NBRC 0793 / NRRL Y-1031 F-60-10</strain>
    </source>
</reference>
<feature type="region of interest" description="Disordered" evidence="11">
    <location>
        <begin position="97"/>
        <end position="118"/>
    </location>
</feature>
<dbReference type="Pfam" id="PF20653">
    <property type="entry name" value="COG6_C"/>
    <property type="match status" value="1"/>
</dbReference>
<evidence type="ECO:0000256" key="10">
    <source>
        <dbReference type="RuleBase" id="RU365075"/>
    </source>
</evidence>
<dbReference type="EMBL" id="CAIF01000085">
    <property type="protein sequence ID" value="CCH43632.1"/>
    <property type="molecule type" value="Genomic_DNA"/>
</dbReference>
<proteinExistence type="inferred from homology"/>
<dbReference type="InterPro" id="IPR010490">
    <property type="entry name" value="COG6"/>
</dbReference>
<sequence length="703" mass="80946">MDFIDYDTFQNDTDPQENNGLPEPAPPLILPINPITNKFKNLSILKNHLSEGGGAGDSDNGTGNNNSDDTTVNNSKIAEKYAKISIDLLNSNNQSSNDDLITDLPHENSSNTKIDQSDKLNNHITSKASSHTTSTSVLSTKLSKVLNTYDNNDPKLREAIQLLQNKKIMDIDQLVKTDLLGSIARRNFRSEIENDLLKQHSNVLKEFQPIIHKIENIGDKIQKLNNINNKFQNFDKLNPELINQIEKLSIQKTILTLKKMILLNFKKKFTLTQFDEHVLTNEEISINFFSVLSKYSNDDQSRPIVLSAHDPLRYIGDILAYIHSTMVNEVEFIKILFAKEEDDEELSELSDLEQLGNITNDIINEILNSLARPLKIRIEQIIRNEINLENIGKFFNLFELFKMMYEKNLPLEIIPNSQIIKNLNNLEKITVEKIFNIMKEKLIIIKNGNTVESNDDLLLPPDWIRDYLTDVLVLFDNVQFGSDEHIFKLSDDEFKSLLKTIINEPIDILTSISQNQILNKTDQQIFQLNCLDLIQSKIITIPQFSSKNDELNDSITELKLKLIENQYNLLLTNSQLSIHQQLIQLIFPIDQIESKDDYMMYSSLIENKLFHKEKLLEIELKLHDFLPIALIEFQQSLFKISSPILANDIIIESSLKFLNLYLVFYNILLELYPDEKILEWNPYDVATLLGVEEDYKKSSFASL</sequence>
<feature type="region of interest" description="Disordered" evidence="11">
    <location>
        <begin position="1"/>
        <end position="27"/>
    </location>
</feature>
<evidence type="ECO:0000259" key="13">
    <source>
        <dbReference type="Pfam" id="PF20653"/>
    </source>
</evidence>
<dbReference type="AlphaFoldDB" id="K0KN49"/>
<dbReference type="InterPro" id="IPR048368">
    <property type="entry name" value="COG6_N"/>
</dbReference>
<keyword evidence="6 10" id="KW-0333">Golgi apparatus</keyword>
<dbReference type="GO" id="GO:0006891">
    <property type="term" value="P:intra-Golgi vesicle-mediated transport"/>
    <property type="evidence" value="ECO:0007669"/>
    <property type="project" value="UniProtKB-UniRule"/>
</dbReference>
<keyword evidence="5 10" id="KW-0653">Protein transport</keyword>
<dbReference type="STRING" id="1206466.K0KN49"/>
<dbReference type="InParanoid" id="K0KN49"/>
<feature type="domain" description="Conserved oligomeric complex COG6 N-terminal" evidence="12">
    <location>
        <begin position="184"/>
        <end position="281"/>
    </location>
</feature>
<evidence type="ECO:0000256" key="9">
    <source>
        <dbReference type="ARBA" id="ARBA00043873"/>
    </source>
</evidence>
<evidence type="ECO:0000256" key="2">
    <source>
        <dbReference type="ARBA" id="ARBA00011023"/>
    </source>
</evidence>
<evidence type="ECO:0000259" key="12">
    <source>
        <dbReference type="Pfam" id="PF06419"/>
    </source>
</evidence>
<dbReference type="Proteomes" id="UP000009328">
    <property type="component" value="Unassembled WGS sequence"/>
</dbReference>
<evidence type="ECO:0000256" key="5">
    <source>
        <dbReference type="ARBA" id="ARBA00022927"/>
    </source>
</evidence>
<comment type="subunit">
    <text evidence="10">Component of the conserved oligomeric Golgi complex.</text>
</comment>
<comment type="function">
    <text evidence="10">Acts as component of the peripheral membrane COG complex that is involved in intra-Golgi protein trafficking. COG is located at the cis-Golgi, and regulates tethering of retrograde intra-Golgi vesicles and possibly a number of other membrane trafficking events.</text>
</comment>
<dbReference type="GO" id="GO:0015031">
    <property type="term" value="P:protein transport"/>
    <property type="evidence" value="ECO:0007669"/>
    <property type="project" value="UniProtKB-KW"/>
</dbReference>
<gene>
    <name evidence="14" type="primary">COG6</name>
    <name evidence="14" type="ORF">BN7_3185</name>
</gene>
<evidence type="ECO:0000256" key="6">
    <source>
        <dbReference type="ARBA" id="ARBA00023034"/>
    </source>
</evidence>
<evidence type="ECO:0000256" key="11">
    <source>
        <dbReference type="SAM" id="MobiDB-lite"/>
    </source>
</evidence>
<dbReference type="PANTHER" id="PTHR21506">
    <property type="entry name" value="COMPONENT OF OLIGOMERIC GOLGI COMPLEX 6"/>
    <property type="match status" value="1"/>
</dbReference>
<feature type="domain" description="Conserved Oligomeric Golgi complex subunit 6 C-terminal" evidence="13">
    <location>
        <begin position="284"/>
        <end position="689"/>
    </location>
</feature>
<feature type="compositionally biased region" description="Low complexity" evidence="11">
    <location>
        <begin position="57"/>
        <end position="73"/>
    </location>
</feature>
<protein>
    <recommendedName>
        <fullName evidence="3 10">Conserved oligomeric Golgi complex subunit 6</fullName>
        <shortName evidence="10">COG complex subunit 6</shortName>
    </recommendedName>
    <alternativeName>
        <fullName evidence="8 10">Component of oligomeric Golgi complex 6</fullName>
    </alternativeName>
</protein>
<dbReference type="Pfam" id="PF06419">
    <property type="entry name" value="COG6_N"/>
    <property type="match status" value="1"/>
</dbReference>
<comment type="function">
    <text evidence="9">Acts as a component of the peripheral membrane COG complex that is involved in intra-Golgi protein trafficking. COG is located at the cis-Golgi, and regulates tethering of retrograde intra-Golgi vesicles and possibly a number of other membrane trafficking events.</text>
</comment>
<feature type="region of interest" description="Disordered" evidence="11">
    <location>
        <begin position="53"/>
        <end position="73"/>
    </location>
</feature>
<comment type="caution">
    <text evidence="14">The sequence shown here is derived from an EMBL/GenBank/DDBJ whole genome shotgun (WGS) entry which is preliminary data.</text>
</comment>
<evidence type="ECO:0000256" key="3">
    <source>
        <dbReference type="ARBA" id="ARBA00020973"/>
    </source>
</evidence>
<organism evidence="14 15">
    <name type="scientific">Wickerhamomyces ciferrii (strain ATCC 14091 / BCRC 22168 / CBS 111 / JCM 3599 / NBRC 0793 / NRRL Y-1031 F-60-10)</name>
    <name type="common">Yeast</name>
    <name type="synonym">Pichia ciferrii</name>
    <dbReference type="NCBI Taxonomy" id="1206466"/>
    <lineage>
        <taxon>Eukaryota</taxon>
        <taxon>Fungi</taxon>
        <taxon>Dikarya</taxon>
        <taxon>Ascomycota</taxon>
        <taxon>Saccharomycotina</taxon>
        <taxon>Saccharomycetes</taxon>
        <taxon>Phaffomycetales</taxon>
        <taxon>Wickerhamomycetaceae</taxon>
        <taxon>Wickerhamomyces</taxon>
    </lineage>
</organism>
<accession>K0KN49</accession>
<keyword evidence="4 10" id="KW-0813">Transport</keyword>
<dbReference type="SMART" id="SM01087">
    <property type="entry name" value="COG6"/>
    <property type="match status" value="1"/>
</dbReference>
<dbReference type="HOGENOM" id="CLU_017837_0_0_1"/>
<dbReference type="eggNOG" id="KOG3758">
    <property type="taxonomic scope" value="Eukaryota"/>
</dbReference>
<evidence type="ECO:0000313" key="15">
    <source>
        <dbReference type="Proteomes" id="UP000009328"/>
    </source>
</evidence>
<dbReference type="GO" id="GO:0017119">
    <property type="term" value="C:Golgi transport complex"/>
    <property type="evidence" value="ECO:0007669"/>
    <property type="project" value="UniProtKB-UniRule"/>
</dbReference>
<dbReference type="PANTHER" id="PTHR21506:SF0">
    <property type="entry name" value="CONSERVED OLIGOMERIC GOLGI COMPLEX SUBUNIT 6"/>
    <property type="match status" value="1"/>
</dbReference>
<keyword evidence="7 10" id="KW-0472">Membrane</keyword>
<dbReference type="GO" id="GO:0000139">
    <property type="term" value="C:Golgi membrane"/>
    <property type="evidence" value="ECO:0007669"/>
    <property type="project" value="UniProtKB-SubCell"/>
</dbReference>
<evidence type="ECO:0000256" key="8">
    <source>
        <dbReference type="ARBA" id="ARBA00031348"/>
    </source>
</evidence>
<dbReference type="FunCoup" id="K0KN49">
    <property type="interactions" value="277"/>
</dbReference>
<comment type="similarity">
    <text evidence="2 10">Belongs to the COG6 family.</text>
</comment>
<keyword evidence="15" id="KW-1185">Reference proteome</keyword>
<evidence type="ECO:0000256" key="4">
    <source>
        <dbReference type="ARBA" id="ARBA00022448"/>
    </source>
</evidence>
<feature type="compositionally biased region" description="Polar residues" evidence="11">
    <location>
        <begin position="8"/>
        <end position="19"/>
    </location>
</feature>
<evidence type="ECO:0000313" key="14">
    <source>
        <dbReference type="EMBL" id="CCH43632.1"/>
    </source>
</evidence>
<evidence type="ECO:0000256" key="7">
    <source>
        <dbReference type="ARBA" id="ARBA00023136"/>
    </source>
</evidence>
<evidence type="ECO:0000256" key="1">
    <source>
        <dbReference type="ARBA" id="ARBA00004395"/>
    </source>
</evidence>
<name>K0KN49_WICCF</name>
<dbReference type="InterPro" id="IPR048369">
    <property type="entry name" value="COG6_C"/>
</dbReference>